<dbReference type="PROSITE" id="PS50878">
    <property type="entry name" value="RT_POL"/>
    <property type="match status" value="1"/>
</dbReference>
<reference evidence="3" key="1">
    <citation type="submission" date="2020-06" db="EMBL/GenBank/DDBJ databases">
        <authorList>
            <person name="Li T."/>
            <person name="Hu X."/>
            <person name="Zhang T."/>
            <person name="Song X."/>
            <person name="Zhang H."/>
            <person name="Dai N."/>
            <person name="Sheng W."/>
            <person name="Hou X."/>
            <person name="Wei L."/>
        </authorList>
    </citation>
    <scope>NUCLEOTIDE SEQUENCE</scope>
    <source>
        <strain evidence="3">K16</strain>
        <tissue evidence="3">Leaf</tissue>
    </source>
</reference>
<dbReference type="PANTHER" id="PTHR33116">
    <property type="entry name" value="REVERSE TRANSCRIPTASE ZINC-BINDING DOMAIN-CONTAINING PROTEIN-RELATED-RELATED"/>
    <property type="match status" value="1"/>
</dbReference>
<name>A0AAE1W3F5_9LAMI</name>
<dbReference type="SUPFAM" id="SSF56672">
    <property type="entry name" value="DNA/RNA polymerases"/>
    <property type="match status" value="1"/>
</dbReference>
<dbReference type="Proteomes" id="UP001289374">
    <property type="component" value="Unassembled WGS sequence"/>
</dbReference>
<protein>
    <submittedName>
        <fullName evidence="3">Retrovirus-related Pol polyprotein from type-2 retrotransposable element R2DM</fullName>
    </submittedName>
</protein>
<dbReference type="Pfam" id="PF00078">
    <property type="entry name" value="RVT_1"/>
    <property type="match status" value="1"/>
</dbReference>
<dbReference type="AlphaFoldDB" id="A0AAE1W3F5"/>
<dbReference type="InterPro" id="IPR043502">
    <property type="entry name" value="DNA/RNA_pol_sf"/>
</dbReference>
<comment type="caution">
    <text evidence="3">The sequence shown here is derived from an EMBL/GenBank/DDBJ whole genome shotgun (WGS) entry which is preliminary data.</text>
</comment>
<evidence type="ECO:0000256" key="1">
    <source>
        <dbReference type="SAM" id="MobiDB-lite"/>
    </source>
</evidence>
<evidence type="ECO:0000313" key="4">
    <source>
        <dbReference type="Proteomes" id="UP001289374"/>
    </source>
</evidence>
<evidence type="ECO:0000313" key="3">
    <source>
        <dbReference type="EMBL" id="KAK4386048.1"/>
    </source>
</evidence>
<dbReference type="EMBL" id="JACGWL010000015">
    <property type="protein sequence ID" value="KAK4386048.1"/>
    <property type="molecule type" value="Genomic_DNA"/>
</dbReference>
<feature type="region of interest" description="Disordered" evidence="1">
    <location>
        <begin position="148"/>
        <end position="168"/>
    </location>
</feature>
<proteinExistence type="predicted"/>
<reference evidence="3" key="2">
    <citation type="journal article" date="2024" name="Plant">
        <title>Genomic evolution and insights into agronomic trait innovations of Sesamum species.</title>
        <authorList>
            <person name="Miao H."/>
            <person name="Wang L."/>
            <person name="Qu L."/>
            <person name="Liu H."/>
            <person name="Sun Y."/>
            <person name="Le M."/>
            <person name="Wang Q."/>
            <person name="Wei S."/>
            <person name="Zheng Y."/>
            <person name="Lin W."/>
            <person name="Duan Y."/>
            <person name="Cao H."/>
            <person name="Xiong S."/>
            <person name="Wang X."/>
            <person name="Wei L."/>
            <person name="Li C."/>
            <person name="Ma Q."/>
            <person name="Ju M."/>
            <person name="Zhao R."/>
            <person name="Li G."/>
            <person name="Mu C."/>
            <person name="Tian Q."/>
            <person name="Mei H."/>
            <person name="Zhang T."/>
            <person name="Gao T."/>
            <person name="Zhang H."/>
        </authorList>
    </citation>
    <scope>NUCLEOTIDE SEQUENCE</scope>
    <source>
        <strain evidence="3">K16</strain>
    </source>
</reference>
<dbReference type="PANTHER" id="PTHR33116:SF80">
    <property type="entry name" value="REVERSE TRANSCRIPTASE ZINC-BINDING DOMAIN-CONTAINING PROTEIN"/>
    <property type="match status" value="1"/>
</dbReference>
<gene>
    <name evidence="3" type="ORF">Sango_2475400</name>
</gene>
<organism evidence="3 4">
    <name type="scientific">Sesamum angolense</name>
    <dbReference type="NCBI Taxonomy" id="2727404"/>
    <lineage>
        <taxon>Eukaryota</taxon>
        <taxon>Viridiplantae</taxon>
        <taxon>Streptophyta</taxon>
        <taxon>Embryophyta</taxon>
        <taxon>Tracheophyta</taxon>
        <taxon>Spermatophyta</taxon>
        <taxon>Magnoliopsida</taxon>
        <taxon>eudicotyledons</taxon>
        <taxon>Gunneridae</taxon>
        <taxon>Pentapetalae</taxon>
        <taxon>asterids</taxon>
        <taxon>lamiids</taxon>
        <taxon>Lamiales</taxon>
        <taxon>Pedaliaceae</taxon>
        <taxon>Sesamum</taxon>
    </lineage>
</organism>
<evidence type="ECO:0000259" key="2">
    <source>
        <dbReference type="PROSITE" id="PS50878"/>
    </source>
</evidence>
<feature type="domain" description="Reverse transcriptase" evidence="2">
    <location>
        <begin position="162"/>
        <end position="501"/>
    </location>
</feature>
<dbReference type="InterPro" id="IPR000477">
    <property type="entry name" value="RT_dom"/>
</dbReference>
<sequence>MGMRNLLPFLKVYVLNGRQAILVPNTKDNKQVHEIFIGKEVARVLDRREKLPMMIDVVTTMTISESPIRTPGIGEPTAANIPRHDLTATGLFIGRRRDTISCGCRYEWVPPKCRACNSLGHRMDNYPTMQPQRKPPISVYVQKRTIVKPNEGPTNAPKKQVDRDEGTRMPAEVRASNAQHMTRSPSENINKSKEIVLFNPFDILVEEENIAECSTQGPNKSSPLMLVMGDFNTVVDMSEVCGESGDISAAMDEFNGCFTETGLITLPMQNGYYEPKTSDHSPLVLKGELQNPPVMLFQFDNYLASSPDFIPGVHSIWHNQVVDLRKTYDTVEWDFQFATMRLFGFPEVFIQWVEECATTPIFSVCINGLAHGFFKSARGLRQGDPMSPYLFVLVMEVLHMILQQLIEQETAFRYHWRCAELSFFQLGFADDLLLFCKAHDPSIVVFQGGLELFATLSGLHVNPAKRQLILSKATRYDSTRFLATLGFQEGQLSVKYLGLPLISSRLSLANCRPLLDKIDSRIQGWGGISLFFAARVQLIKFVLMALNTYWAMDFILPKGVIKEIEKSLWNFLWKRVVGRVTRKLHGPKFAIRWMKEVLERGTSNSSTLL</sequence>
<accession>A0AAE1W3F5</accession>
<keyword evidence="4" id="KW-1185">Reference proteome</keyword>